<proteinExistence type="predicted"/>
<dbReference type="AlphaFoldDB" id="A0A7W2AAB8"/>
<dbReference type="EMBL" id="JACEMT010000040">
    <property type="protein sequence ID" value="MBA4501731.1"/>
    <property type="molecule type" value="Genomic_DNA"/>
</dbReference>
<reference evidence="2 3" key="1">
    <citation type="submission" date="2020-07" db="EMBL/GenBank/DDBJ databases">
        <title>Bacterium isolated from marien macroalgae.</title>
        <authorList>
            <person name="Zhu K."/>
            <person name="Lu D."/>
            <person name="Du Z."/>
        </authorList>
    </citation>
    <scope>NUCLEOTIDE SEQUENCE [LARGE SCALE GENOMIC DNA]</scope>
    <source>
        <strain evidence="2 3">3-1745</strain>
    </source>
</reference>
<dbReference type="Proteomes" id="UP000538931">
    <property type="component" value="Unassembled WGS sequence"/>
</dbReference>
<evidence type="ECO:0000256" key="1">
    <source>
        <dbReference type="SAM" id="MobiDB-lite"/>
    </source>
</evidence>
<keyword evidence="3" id="KW-1185">Reference proteome</keyword>
<organism evidence="2 3">
    <name type="scientific">Marinobacterium marinum</name>
    <dbReference type="NCBI Taxonomy" id="2756129"/>
    <lineage>
        <taxon>Bacteria</taxon>
        <taxon>Pseudomonadati</taxon>
        <taxon>Pseudomonadota</taxon>
        <taxon>Gammaproteobacteria</taxon>
        <taxon>Oceanospirillales</taxon>
        <taxon>Oceanospirillaceae</taxon>
        <taxon>Marinobacterium</taxon>
    </lineage>
</organism>
<evidence type="ECO:0000313" key="3">
    <source>
        <dbReference type="Proteomes" id="UP000538931"/>
    </source>
</evidence>
<name>A0A7W2AAB8_9GAMM</name>
<protein>
    <submittedName>
        <fullName evidence="2">DUF1853 family protein</fullName>
    </submittedName>
</protein>
<dbReference type="Pfam" id="PF08907">
    <property type="entry name" value="DUF1853"/>
    <property type="match status" value="1"/>
</dbReference>
<sequence length="315" mass="35998">MSASADPDEFKQPAIRHLAWLCRAPQLYRGAPTFVPRDWLPPDYRQQLHHWDHAPETLPELLQGAPARRLGHYFEQLYACLLSDLLGWPLLARNLPIRDSCRTLGELDFLVRNLRLNRVEHHEIAVKFYLGHRSAESGLVRWYGPDSRDRLDIKTERLLTHQTRLTALPDTRAAMRALGIQTPPVPFLYMPGYLFQPLREDLPVPEQVDSDYASGRWCYPHEVDSLEPEGWVSLHKPHWLGPWCQTVAPETGRLQQAAAEVASTGRACLLGRLVRGITGWVETERLFIVSNDWPTTPSKDSRGRVKSAALIEQSQ</sequence>
<feature type="region of interest" description="Disordered" evidence="1">
    <location>
        <begin position="296"/>
        <end position="315"/>
    </location>
</feature>
<evidence type="ECO:0000313" key="2">
    <source>
        <dbReference type="EMBL" id="MBA4501731.1"/>
    </source>
</evidence>
<dbReference type="RefSeq" id="WP_181737882.1">
    <property type="nucleotide sequence ID" value="NZ_JACEMT010000040.1"/>
</dbReference>
<accession>A0A7W2AAB8</accession>
<gene>
    <name evidence="2" type="ORF">H1S06_05070</name>
</gene>
<dbReference type="InterPro" id="IPR015003">
    <property type="entry name" value="DUF1853"/>
</dbReference>
<comment type="caution">
    <text evidence="2">The sequence shown here is derived from an EMBL/GenBank/DDBJ whole genome shotgun (WGS) entry which is preliminary data.</text>
</comment>